<sequence length="252" mass="27243">SGVETQKQTRRGGPKDQKKNMSNFFNNPSPTIPPNASLDEEPTYPVTPDEFENINLTQTDIDLTASSTRLVQAVVHAAASPRPRPNRLRLLRPAVQGQNSGSRRASVPPFAEHSARRAAIGDSPEHGGATRRQASVKEDMEEARQGNNPAAGPHLRLCRRNCKEHCQQALQMQALLKCHVSAHVSAQTGNRLHEGGMRAQTSTDVTESGDAVENVATACNILQHDRFGSGSVMVWGGISLGGRTALHVLAQR</sequence>
<gene>
    <name evidence="1" type="ORF">L3Q82_014191</name>
</gene>
<comment type="caution">
    <text evidence="1">The sequence shown here is derived from an EMBL/GenBank/DDBJ whole genome shotgun (WGS) entry which is preliminary data.</text>
</comment>
<organism evidence="1 2">
    <name type="scientific">Scortum barcoo</name>
    <name type="common">barcoo grunter</name>
    <dbReference type="NCBI Taxonomy" id="214431"/>
    <lineage>
        <taxon>Eukaryota</taxon>
        <taxon>Metazoa</taxon>
        <taxon>Chordata</taxon>
        <taxon>Craniata</taxon>
        <taxon>Vertebrata</taxon>
        <taxon>Euteleostomi</taxon>
        <taxon>Actinopterygii</taxon>
        <taxon>Neopterygii</taxon>
        <taxon>Teleostei</taxon>
        <taxon>Neoteleostei</taxon>
        <taxon>Acanthomorphata</taxon>
        <taxon>Eupercaria</taxon>
        <taxon>Centrarchiformes</taxon>
        <taxon>Terapontoidei</taxon>
        <taxon>Terapontidae</taxon>
        <taxon>Scortum</taxon>
    </lineage>
</organism>
<evidence type="ECO:0000313" key="1">
    <source>
        <dbReference type="EMBL" id="KAI3359836.1"/>
    </source>
</evidence>
<keyword evidence="2" id="KW-1185">Reference proteome</keyword>
<accession>A0ACB8VWF6</accession>
<proteinExistence type="predicted"/>
<evidence type="ECO:0000313" key="2">
    <source>
        <dbReference type="Proteomes" id="UP000831701"/>
    </source>
</evidence>
<reference evidence="1" key="1">
    <citation type="submission" date="2022-04" db="EMBL/GenBank/DDBJ databases">
        <title>Jade perch genome.</title>
        <authorList>
            <person name="Chao B."/>
        </authorList>
    </citation>
    <scope>NUCLEOTIDE SEQUENCE</scope>
    <source>
        <strain evidence="1">CB-2022</strain>
    </source>
</reference>
<feature type="non-terminal residue" evidence="1">
    <location>
        <position position="1"/>
    </location>
</feature>
<dbReference type="Proteomes" id="UP000831701">
    <property type="component" value="Chromosome 17"/>
</dbReference>
<name>A0ACB8VWF6_9TELE</name>
<protein>
    <submittedName>
        <fullName evidence="1">Uncharacterized protein</fullName>
    </submittedName>
</protein>
<dbReference type="EMBL" id="CM041547">
    <property type="protein sequence ID" value="KAI3359836.1"/>
    <property type="molecule type" value="Genomic_DNA"/>
</dbReference>